<organism evidence="1 2">
    <name type="scientific">Naganishia vaughanmartiniae</name>
    <dbReference type="NCBI Taxonomy" id="1424756"/>
    <lineage>
        <taxon>Eukaryota</taxon>
        <taxon>Fungi</taxon>
        <taxon>Dikarya</taxon>
        <taxon>Basidiomycota</taxon>
        <taxon>Agaricomycotina</taxon>
        <taxon>Tremellomycetes</taxon>
        <taxon>Filobasidiales</taxon>
        <taxon>Filobasidiaceae</taxon>
        <taxon>Naganishia</taxon>
    </lineage>
</organism>
<name>A0ACC2X863_9TREE</name>
<evidence type="ECO:0000313" key="1">
    <source>
        <dbReference type="EMBL" id="KAJ9120249.1"/>
    </source>
</evidence>
<protein>
    <submittedName>
        <fullName evidence="1">Uncharacterized protein</fullName>
    </submittedName>
</protein>
<keyword evidence="2" id="KW-1185">Reference proteome</keyword>
<reference evidence="1" key="1">
    <citation type="submission" date="2023-04" db="EMBL/GenBank/DDBJ databases">
        <title>Draft Genome sequencing of Naganishia species isolated from polar environments using Oxford Nanopore Technology.</title>
        <authorList>
            <person name="Leo P."/>
            <person name="Venkateswaran K."/>
        </authorList>
    </citation>
    <scope>NUCLEOTIDE SEQUENCE</scope>
    <source>
        <strain evidence="1">MNA-CCFEE 5425</strain>
    </source>
</reference>
<comment type="caution">
    <text evidence="1">The sequence shown here is derived from an EMBL/GenBank/DDBJ whole genome shotgun (WGS) entry which is preliminary data.</text>
</comment>
<dbReference type="Proteomes" id="UP001243375">
    <property type="component" value="Unassembled WGS sequence"/>
</dbReference>
<sequence>MHGPANLLQAVTLAGNPDARDRGAMIVLNDRIGSAYYTIKTNANTLETFRALEQGYLGMFLSSKAVFYYPPVQPTFKKTFDITNVTALPMVDVLYG</sequence>
<evidence type="ECO:0000313" key="2">
    <source>
        <dbReference type="Proteomes" id="UP001243375"/>
    </source>
</evidence>
<accession>A0ACC2X863</accession>
<proteinExistence type="predicted"/>
<dbReference type="EMBL" id="JASBWU010000007">
    <property type="protein sequence ID" value="KAJ9120249.1"/>
    <property type="molecule type" value="Genomic_DNA"/>
</dbReference>
<gene>
    <name evidence="1" type="ORF">QFC22_003149</name>
</gene>